<evidence type="ECO:0000259" key="10">
    <source>
        <dbReference type="PROSITE" id="PS50885"/>
    </source>
</evidence>
<accession>A0AAE3A178</accession>
<dbReference type="InterPro" id="IPR036890">
    <property type="entry name" value="HATPase_C_sf"/>
</dbReference>
<dbReference type="InterPro" id="IPR003594">
    <property type="entry name" value="HATPase_dom"/>
</dbReference>
<evidence type="ECO:0000256" key="2">
    <source>
        <dbReference type="ARBA" id="ARBA00004370"/>
    </source>
</evidence>
<name>A0AAE3A178_9FIRM</name>
<organism evidence="11 12">
    <name type="scientific">Waltera acetigignens</name>
    <dbReference type="NCBI Taxonomy" id="2981769"/>
    <lineage>
        <taxon>Bacteria</taxon>
        <taxon>Bacillati</taxon>
        <taxon>Bacillota</taxon>
        <taxon>Clostridia</taxon>
        <taxon>Lachnospirales</taxon>
        <taxon>Lachnospiraceae</taxon>
        <taxon>Waltera</taxon>
    </lineage>
</organism>
<dbReference type="Gene3D" id="6.10.340.10">
    <property type="match status" value="1"/>
</dbReference>
<comment type="subcellular location">
    <subcellularLocation>
        <location evidence="2">Membrane</location>
    </subcellularLocation>
</comment>
<dbReference type="GO" id="GO:0016020">
    <property type="term" value="C:membrane"/>
    <property type="evidence" value="ECO:0007669"/>
    <property type="project" value="UniProtKB-SubCell"/>
</dbReference>
<dbReference type="Proteomes" id="UP001197795">
    <property type="component" value="Unassembled WGS sequence"/>
</dbReference>
<feature type="transmembrane region" description="Helical" evidence="8">
    <location>
        <begin position="15"/>
        <end position="36"/>
    </location>
</feature>
<sequence>MLSKMKKSVVICMNSLISVIIFCMIIMLLCSCISAARTTWKQAKKTYHSMGEYYTRDVENNLSNVSDYLLRISETADYYGMTNCEEDKESMNNLSRQRLYNQLNEDILVYSSADYFFIFQEKYADIMMVESAKKKAKIQSQNIREQLKRLLESREPTEKWELFDAEGYQYLIRVVSKDGVGIGCAVSLNRLIETMQAVQLSDYYVSYYKIGTMILDNESGKDLKIELPIQETDVGVRIVIPSEKLFEEIRPLLNFSMVFAVILIILLFALYISMYHWFTNPVKRIVSVMQKVDEEGIDLKMPEFDNWEEYHIVSKNFNNMMEKIKILKIDVYEKEKKQSELYKQYLMLQINPHFFLNALNTIYMLNKRKDNNQVNILLTYLINYFKSVFARQGEMVPLKEEINFMLNYMAIQKFRFAGAMHLQCEIEPEAEISMVPAMCVLTFVENAIKYSTDFSNDLMIVVSAKVEGDNIKIEIQDNGEGIEENILKKINQNEKIVKNDREHIGIKNIVDRMHMHYGETASVKVTNRDSGGVSVVINVPK</sequence>
<dbReference type="AlphaFoldDB" id="A0AAE3A178"/>
<evidence type="ECO:0000259" key="9">
    <source>
        <dbReference type="PROSITE" id="PS50109"/>
    </source>
</evidence>
<dbReference type="GO" id="GO:0000155">
    <property type="term" value="F:phosphorelay sensor kinase activity"/>
    <property type="evidence" value="ECO:0007669"/>
    <property type="project" value="InterPro"/>
</dbReference>
<comment type="caution">
    <text evidence="11">The sequence shown here is derived from an EMBL/GenBank/DDBJ whole genome shotgun (WGS) entry which is preliminary data.</text>
</comment>
<evidence type="ECO:0000256" key="1">
    <source>
        <dbReference type="ARBA" id="ARBA00000085"/>
    </source>
</evidence>
<evidence type="ECO:0000256" key="6">
    <source>
        <dbReference type="ARBA" id="ARBA00022777"/>
    </source>
</evidence>
<feature type="domain" description="Histidine kinase" evidence="9">
    <location>
        <begin position="440"/>
        <end position="541"/>
    </location>
</feature>
<keyword evidence="8" id="KW-1133">Transmembrane helix</keyword>
<reference evidence="11 12" key="1">
    <citation type="submission" date="2021-10" db="EMBL/GenBank/DDBJ databases">
        <title>Anaerobic single-cell dispensing facilitates the cultivation of human gut bacteria.</title>
        <authorList>
            <person name="Afrizal A."/>
        </authorList>
    </citation>
    <scope>NUCLEOTIDE SEQUENCE [LARGE SCALE GENOMIC DNA]</scope>
    <source>
        <strain evidence="11 12">CLA-AA-H273</strain>
    </source>
</reference>
<evidence type="ECO:0000256" key="3">
    <source>
        <dbReference type="ARBA" id="ARBA00012438"/>
    </source>
</evidence>
<keyword evidence="8" id="KW-0812">Transmembrane</keyword>
<dbReference type="Pfam" id="PF06580">
    <property type="entry name" value="His_kinase"/>
    <property type="match status" value="1"/>
</dbReference>
<keyword evidence="8" id="KW-0472">Membrane</keyword>
<evidence type="ECO:0000256" key="5">
    <source>
        <dbReference type="ARBA" id="ARBA00022679"/>
    </source>
</evidence>
<feature type="domain" description="HAMP" evidence="10">
    <location>
        <begin position="276"/>
        <end position="329"/>
    </location>
</feature>
<dbReference type="PROSITE" id="PS50109">
    <property type="entry name" value="HIS_KIN"/>
    <property type="match status" value="1"/>
</dbReference>
<evidence type="ECO:0000313" key="11">
    <source>
        <dbReference type="EMBL" id="MCC2121122.1"/>
    </source>
</evidence>
<dbReference type="PROSITE" id="PS51257">
    <property type="entry name" value="PROKAR_LIPOPROTEIN"/>
    <property type="match status" value="1"/>
</dbReference>
<dbReference type="Pfam" id="PF02518">
    <property type="entry name" value="HATPase_c"/>
    <property type="match status" value="1"/>
</dbReference>
<keyword evidence="12" id="KW-1185">Reference proteome</keyword>
<dbReference type="EC" id="2.7.13.3" evidence="3"/>
<dbReference type="Gene3D" id="3.30.565.10">
    <property type="entry name" value="Histidine kinase-like ATPase, C-terminal domain"/>
    <property type="match status" value="1"/>
</dbReference>
<protein>
    <recommendedName>
        <fullName evidence="3">histidine kinase</fullName>
        <ecNumber evidence="3">2.7.13.3</ecNumber>
    </recommendedName>
</protein>
<dbReference type="RefSeq" id="WP_227733904.1">
    <property type="nucleotide sequence ID" value="NZ_JAJEPV010000059.1"/>
</dbReference>
<evidence type="ECO:0000313" key="12">
    <source>
        <dbReference type="Proteomes" id="UP001197795"/>
    </source>
</evidence>
<dbReference type="PANTHER" id="PTHR34220">
    <property type="entry name" value="SENSOR HISTIDINE KINASE YPDA"/>
    <property type="match status" value="1"/>
</dbReference>
<feature type="transmembrane region" description="Helical" evidence="8">
    <location>
        <begin position="252"/>
        <end position="278"/>
    </location>
</feature>
<dbReference type="SUPFAM" id="SSF55874">
    <property type="entry name" value="ATPase domain of HSP90 chaperone/DNA topoisomerase II/histidine kinase"/>
    <property type="match status" value="1"/>
</dbReference>
<dbReference type="PROSITE" id="PS50885">
    <property type="entry name" value="HAMP"/>
    <property type="match status" value="1"/>
</dbReference>
<dbReference type="PANTHER" id="PTHR34220:SF7">
    <property type="entry name" value="SENSOR HISTIDINE KINASE YPDA"/>
    <property type="match status" value="1"/>
</dbReference>
<keyword evidence="4" id="KW-0597">Phosphoprotein</keyword>
<keyword evidence="6 11" id="KW-0418">Kinase</keyword>
<dbReference type="InterPro" id="IPR003660">
    <property type="entry name" value="HAMP_dom"/>
</dbReference>
<gene>
    <name evidence="11" type="ORF">LKD75_16290</name>
</gene>
<keyword evidence="5" id="KW-0808">Transferase</keyword>
<evidence type="ECO:0000256" key="8">
    <source>
        <dbReference type="SAM" id="Phobius"/>
    </source>
</evidence>
<dbReference type="EMBL" id="JAJEPV010000059">
    <property type="protein sequence ID" value="MCC2121122.1"/>
    <property type="molecule type" value="Genomic_DNA"/>
</dbReference>
<keyword evidence="7" id="KW-0902">Two-component regulatory system</keyword>
<evidence type="ECO:0000256" key="7">
    <source>
        <dbReference type="ARBA" id="ARBA00023012"/>
    </source>
</evidence>
<comment type="catalytic activity">
    <reaction evidence="1">
        <text>ATP + protein L-histidine = ADP + protein N-phospho-L-histidine.</text>
        <dbReference type="EC" id="2.7.13.3"/>
    </reaction>
</comment>
<proteinExistence type="predicted"/>
<dbReference type="InterPro" id="IPR010559">
    <property type="entry name" value="Sig_transdc_His_kin_internal"/>
</dbReference>
<dbReference type="InterPro" id="IPR005467">
    <property type="entry name" value="His_kinase_dom"/>
</dbReference>
<evidence type="ECO:0000256" key="4">
    <source>
        <dbReference type="ARBA" id="ARBA00022553"/>
    </source>
</evidence>
<dbReference type="InterPro" id="IPR050640">
    <property type="entry name" value="Bact_2-comp_sensor_kinase"/>
</dbReference>